<reference evidence="2 3" key="1">
    <citation type="journal article" date="2018" name="Sci. Rep.">
        <title>Genomic signatures of local adaptation to the degree of environmental predictability in rotifers.</title>
        <authorList>
            <person name="Franch-Gras L."/>
            <person name="Hahn C."/>
            <person name="Garcia-Roger E.M."/>
            <person name="Carmona M.J."/>
            <person name="Serra M."/>
            <person name="Gomez A."/>
        </authorList>
    </citation>
    <scope>NUCLEOTIDE SEQUENCE [LARGE SCALE GENOMIC DNA]</scope>
    <source>
        <strain evidence="2">HYR1</strain>
    </source>
</reference>
<keyword evidence="1" id="KW-1133">Transmembrane helix</keyword>
<protein>
    <submittedName>
        <fullName evidence="2">Uncharacterized protein</fullName>
    </submittedName>
</protein>
<proteinExistence type="predicted"/>
<evidence type="ECO:0000256" key="1">
    <source>
        <dbReference type="SAM" id="Phobius"/>
    </source>
</evidence>
<dbReference type="AlphaFoldDB" id="A0A3M7TAS5"/>
<sequence>MYNKLHFARSSACMTNTHTIRLCGFQILLNEIFFLLLNEIVFFHFPIFSLIFIIKLLALYFKKSRVETSLHDLSKKSRVSNQSNSLTAATNVVQAECSDHVTILQYKAGFESRYIEYPTPLRKDPQIFSNTRINEFQIYF</sequence>
<evidence type="ECO:0000313" key="2">
    <source>
        <dbReference type="EMBL" id="RNA45213.1"/>
    </source>
</evidence>
<accession>A0A3M7TAS5</accession>
<keyword evidence="1" id="KW-0812">Transmembrane</keyword>
<feature type="transmembrane region" description="Helical" evidence="1">
    <location>
        <begin position="43"/>
        <end position="61"/>
    </location>
</feature>
<keyword evidence="3" id="KW-1185">Reference proteome</keyword>
<gene>
    <name evidence="2" type="ORF">BpHYR1_052484</name>
</gene>
<keyword evidence="1" id="KW-0472">Membrane</keyword>
<evidence type="ECO:0000313" key="3">
    <source>
        <dbReference type="Proteomes" id="UP000276133"/>
    </source>
</evidence>
<name>A0A3M7TAS5_BRAPC</name>
<dbReference type="EMBL" id="REGN01000006">
    <property type="protein sequence ID" value="RNA45213.1"/>
    <property type="molecule type" value="Genomic_DNA"/>
</dbReference>
<dbReference type="Proteomes" id="UP000276133">
    <property type="component" value="Unassembled WGS sequence"/>
</dbReference>
<comment type="caution">
    <text evidence="2">The sequence shown here is derived from an EMBL/GenBank/DDBJ whole genome shotgun (WGS) entry which is preliminary data.</text>
</comment>
<organism evidence="2 3">
    <name type="scientific">Brachionus plicatilis</name>
    <name type="common">Marine rotifer</name>
    <name type="synonym">Brachionus muelleri</name>
    <dbReference type="NCBI Taxonomy" id="10195"/>
    <lineage>
        <taxon>Eukaryota</taxon>
        <taxon>Metazoa</taxon>
        <taxon>Spiralia</taxon>
        <taxon>Gnathifera</taxon>
        <taxon>Rotifera</taxon>
        <taxon>Eurotatoria</taxon>
        <taxon>Monogononta</taxon>
        <taxon>Pseudotrocha</taxon>
        <taxon>Ploima</taxon>
        <taxon>Brachionidae</taxon>
        <taxon>Brachionus</taxon>
    </lineage>
</organism>